<dbReference type="GO" id="GO:0072686">
    <property type="term" value="C:mitotic spindle"/>
    <property type="evidence" value="ECO:0007669"/>
    <property type="project" value="InterPro"/>
</dbReference>
<dbReference type="Proteomes" id="UP001203297">
    <property type="component" value="Unassembled WGS sequence"/>
</dbReference>
<comment type="similarity">
    <text evidence="4">Belongs to the DASH complex DUO1 family.</text>
</comment>
<dbReference type="InterPro" id="IPR013960">
    <property type="entry name" value="DASH_Duo1"/>
</dbReference>
<proteinExistence type="inferred from homology"/>
<evidence type="ECO:0000256" key="15">
    <source>
        <dbReference type="ARBA" id="ARBA00023306"/>
    </source>
</evidence>
<evidence type="ECO:0000256" key="9">
    <source>
        <dbReference type="ARBA" id="ARBA00022776"/>
    </source>
</evidence>
<keyword evidence="15" id="KW-0131">Cell cycle</keyword>
<feature type="region of interest" description="Disordered" evidence="19">
    <location>
        <begin position="1"/>
        <end position="75"/>
    </location>
</feature>
<name>A0AAD4M8P8_9AGAM</name>
<evidence type="ECO:0000313" key="21">
    <source>
        <dbReference type="Proteomes" id="UP001203297"/>
    </source>
</evidence>
<keyword evidence="13" id="KW-0206">Cytoskeleton</keyword>
<keyword evidence="14" id="KW-0539">Nucleus</keyword>
<evidence type="ECO:0000256" key="5">
    <source>
        <dbReference type="ARBA" id="ARBA00022454"/>
    </source>
</evidence>
<dbReference type="GO" id="GO:0007059">
    <property type="term" value="P:chromosome segregation"/>
    <property type="evidence" value="ECO:0007669"/>
    <property type="project" value="UniProtKB-KW"/>
</dbReference>
<keyword evidence="21" id="KW-1185">Reference proteome</keyword>
<evidence type="ECO:0000256" key="10">
    <source>
        <dbReference type="ARBA" id="ARBA00022829"/>
    </source>
</evidence>
<evidence type="ECO:0000256" key="16">
    <source>
        <dbReference type="ARBA" id="ARBA00023328"/>
    </source>
</evidence>
<dbReference type="EMBL" id="WTXG01000005">
    <property type="protein sequence ID" value="KAI0305645.1"/>
    <property type="molecule type" value="Genomic_DNA"/>
</dbReference>
<evidence type="ECO:0000256" key="8">
    <source>
        <dbReference type="ARBA" id="ARBA00022701"/>
    </source>
</evidence>
<dbReference type="GO" id="GO:0051301">
    <property type="term" value="P:cell division"/>
    <property type="evidence" value="ECO:0007669"/>
    <property type="project" value="UniProtKB-KW"/>
</dbReference>
<gene>
    <name evidence="20" type="ORF">B0F90DRAFT_1808848</name>
</gene>
<protein>
    <recommendedName>
        <fullName evidence="17">DASH complex subunit DUO1</fullName>
    </recommendedName>
    <alternativeName>
        <fullName evidence="18">Outer kinetochore protein DUO1</fullName>
    </alternativeName>
</protein>
<feature type="region of interest" description="Disordered" evidence="19">
    <location>
        <begin position="239"/>
        <end position="264"/>
    </location>
</feature>
<feature type="compositionally biased region" description="Low complexity" evidence="19">
    <location>
        <begin position="18"/>
        <end position="34"/>
    </location>
</feature>
<evidence type="ECO:0000256" key="17">
    <source>
        <dbReference type="ARBA" id="ARBA00044152"/>
    </source>
</evidence>
<evidence type="ECO:0000256" key="14">
    <source>
        <dbReference type="ARBA" id="ARBA00023242"/>
    </source>
</evidence>
<keyword evidence="11" id="KW-0995">Kinetochore</keyword>
<keyword evidence="16" id="KW-0137">Centromere</keyword>
<keyword evidence="8" id="KW-0493">Microtubule</keyword>
<dbReference type="GO" id="GO:0000278">
    <property type="term" value="P:mitotic cell cycle"/>
    <property type="evidence" value="ECO:0007669"/>
    <property type="project" value="InterPro"/>
</dbReference>
<evidence type="ECO:0000256" key="1">
    <source>
        <dbReference type="ARBA" id="ARBA00004123"/>
    </source>
</evidence>
<comment type="caution">
    <text evidence="20">The sequence shown here is derived from an EMBL/GenBank/DDBJ whole genome shotgun (WGS) entry which is preliminary data.</text>
</comment>
<dbReference type="PANTHER" id="PTHR28216:SF1">
    <property type="entry name" value="DASH COMPLEX SUBUNIT DUO1"/>
    <property type="match status" value="1"/>
</dbReference>
<evidence type="ECO:0000256" key="13">
    <source>
        <dbReference type="ARBA" id="ARBA00023212"/>
    </source>
</evidence>
<keyword evidence="10" id="KW-0159">Chromosome partition</keyword>
<accession>A0AAD4M8P8</accession>
<evidence type="ECO:0000256" key="19">
    <source>
        <dbReference type="SAM" id="MobiDB-lite"/>
    </source>
</evidence>
<evidence type="ECO:0000256" key="11">
    <source>
        <dbReference type="ARBA" id="ARBA00022838"/>
    </source>
</evidence>
<evidence type="ECO:0000256" key="6">
    <source>
        <dbReference type="ARBA" id="ARBA00022490"/>
    </source>
</evidence>
<evidence type="ECO:0000256" key="18">
    <source>
        <dbReference type="ARBA" id="ARBA00044358"/>
    </source>
</evidence>
<keyword evidence="12" id="KW-0175">Coiled coil</keyword>
<evidence type="ECO:0000256" key="12">
    <source>
        <dbReference type="ARBA" id="ARBA00023054"/>
    </source>
</evidence>
<dbReference type="GO" id="GO:0042729">
    <property type="term" value="C:DASH complex"/>
    <property type="evidence" value="ECO:0007669"/>
    <property type="project" value="InterPro"/>
</dbReference>
<dbReference type="Pfam" id="PF08651">
    <property type="entry name" value="DASH_Duo1"/>
    <property type="match status" value="1"/>
</dbReference>
<keyword evidence="5" id="KW-0158">Chromosome</keyword>
<keyword evidence="7" id="KW-0132">Cell division</keyword>
<organism evidence="20 21">
    <name type="scientific">Multifurca ochricompacta</name>
    <dbReference type="NCBI Taxonomy" id="376703"/>
    <lineage>
        <taxon>Eukaryota</taxon>
        <taxon>Fungi</taxon>
        <taxon>Dikarya</taxon>
        <taxon>Basidiomycota</taxon>
        <taxon>Agaricomycotina</taxon>
        <taxon>Agaricomycetes</taxon>
        <taxon>Russulales</taxon>
        <taxon>Russulaceae</taxon>
        <taxon>Multifurca</taxon>
    </lineage>
</organism>
<keyword evidence="9" id="KW-0498">Mitosis</keyword>
<reference evidence="20" key="1">
    <citation type="journal article" date="2022" name="New Phytol.">
        <title>Evolutionary transition to the ectomycorrhizal habit in the genomes of a hyperdiverse lineage of mushroom-forming fungi.</title>
        <authorList>
            <person name="Looney B."/>
            <person name="Miyauchi S."/>
            <person name="Morin E."/>
            <person name="Drula E."/>
            <person name="Courty P.E."/>
            <person name="Kohler A."/>
            <person name="Kuo A."/>
            <person name="LaButti K."/>
            <person name="Pangilinan J."/>
            <person name="Lipzen A."/>
            <person name="Riley R."/>
            <person name="Andreopoulos W."/>
            <person name="He G."/>
            <person name="Johnson J."/>
            <person name="Nolan M."/>
            <person name="Tritt A."/>
            <person name="Barry K.W."/>
            <person name="Grigoriev I.V."/>
            <person name="Nagy L.G."/>
            <person name="Hibbett D."/>
            <person name="Henrissat B."/>
            <person name="Matheny P.B."/>
            <person name="Labbe J."/>
            <person name="Martin F.M."/>
        </authorList>
    </citation>
    <scope>NUCLEOTIDE SEQUENCE</scope>
    <source>
        <strain evidence="20">BPL690</strain>
    </source>
</reference>
<evidence type="ECO:0000256" key="4">
    <source>
        <dbReference type="ARBA" id="ARBA00005366"/>
    </source>
</evidence>
<evidence type="ECO:0000313" key="20">
    <source>
        <dbReference type="EMBL" id="KAI0305645.1"/>
    </source>
</evidence>
<sequence length="314" mass="35398">MDSFDSTVLPSGGSRLLSQSPQFSFSFSSTSPNSHTGPGGDDLSLSELELHPNNQLPERQPQTRHNQKTTRPSIAQALGLGTSVDHSYDDDITYTLGPLGEAEEHEDENEDSAAAADVTVRVGGEDPDRTRLAAQSREEKLQNDIFVLRQLNGAFAVYNDALRETRTGTERIARQLEQTDALLNKYINILSKSEQVTRLIFDERWMGAEADEAQLEAEERAREEVRRREEEERLRAAQREQERREREEQELAMRDEAERLEREKRDKMTTRTISGVRGVRGTRASMRAGAATRGTLRAGMSWLSLGPWLLNRAS</sequence>
<dbReference type="GO" id="GO:0005874">
    <property type="term" value="C:microtubule"/>
    <property type="evidence" value="ECO:0007669"/>
    <property type="project" value="UniProtKB-KW"/>
</dbReference>
<keyword evidence="6" id="KW-0963">Cytoplasm</keyword>
<evidence type="ECO:0000256" key="7">
    <source>
        <dbReference type="ARBA" id="ARBA00022618"/>
    </source>
</evidence>
<evidence type="ECO:0000256" key="2">
    <source>
        <dbReference type="ARBA" id="ARBA00004186"/>
    </source>
</evidence>
<comment type="subcellular location">
    <subcellularLocation>
        <location evidence="3">Chromosome</location>
        <location evidence="3">Centromere</location>
        <location evidence="3">Kinetochore</location>
    </subcellularLocation>
    <subcellularLocation>
        <location evidence="2">Cytoplasm</location>
        <location evidence="2">Cytoskeleton</location>
        <location evidence="2">Spindle</location>
    </subcellularLocation>
    <subcellularLocation>
        <location evidence="1">Nucleus</location>
    </subcellularLocation>
</comment>
<evidence type="ECO:0000256" key="3">
    <source>
        <dbReference type="ARBA" id="ARBA00004629"/>
    </source>
</evidence>
<dbReference type="PANTHER" id="PTHR28216">
    <property type="entry name" value="DASH COMPLEX SUBUNIT DUO1"/>
    <property type="match status" value="1"/>
</dbReference>
<dbReference type="AlphaFoldDB" id="A0AAD4M8P8"/>